<dbReference type="PANTHER" id="PTHR36151">
    <property type="entry name" value="BLR2777 PROTEIN"/>
    <property type="match status" value="1"/>
</dbReference>
<name>A0A934RA43_9BACT</name>
<accession>A0A934RA43</accession>
<organism evidence="2 3">
    <name type="scientific">Haloferula rosea</name>
    <dbReference type="NCBI Taxonomy" id="490093"/>
    <lineage>
        <taxon>Bacteria</taxon>
        <taxon>Pseudomonadati</taxon>
        <taxon>Verrucomicrobiota</taxon>
        <taxon>Verrucomicrobiia</taxon>
        <taxon>Verrucomicrobiales</taxon>
        <taxon>Verrucomicrobiaceae</taxon>
        <taxon>Haloferula</taxon>
    </lineage>
</organism>
<protein>
    <submittedName>
        <fullName evidence="2">DUF2236 domain-containing protein</fullName>
    </submittedName>
</protein>
<evidence type="ECO:0000313" key="3">
    <source>
        <dbReference type="Proteomes" id="UP000658278"/>
    </source>
</evidence>
<dbReference type="PANTHER" id="PTHR36151:SF3">
    <property type="entry name" value="ER-BOUND OXYGENASE MPAB_MPAB'_RUBBER OXYGENASE CATALYTIC DOMAIN-CONTAINING PROTEIN"/>
    <property type="match status" value="1"/>
</dbReference>
<feature type="domain" description="ER-bound oxygenase mpaB/mpaB'/Rubber oxygenase catalytic" evidence="1">
    <location>
        <begin position="47"/>
        <end position="276"/>
    </location>
</feature>
<dbReference type="AlphaFoldDB" id="A0A934RA43"/>
<dbReference type="Pfam" id="PF09995">
    <property type="entry name" value="MPAB_Lcp_cat"/>
    <property type="match status" value="1"/>
</dbReference>
<reference evidence="2" key="1">
    <citation type="submission" date="2021-01" db="EMBL/GenBank/DDBJ databases">
        <title>Modified the classification status of verrucomicrobia.</title>
        <authorList>
            <person name="Feng X."/>
        </authorList>
    </citation>
    <scope>NUCLEOTIDE SEQUENCE</scope>
    <source>
        <strain evidence="2">KCTC 22201</strain>
    </source>
</reference>
<dbReference type="GO" id="GO:0016491">
    <property type="term" value="F:oxidoreductase activity"/>
    <property type="evidence" value="ECO:0007669"/>
    <property type="project" value="InterPro"/>
</dbReference>
<proteinExistence type="predicted"/>
<keyword evidence="3" id="KW-1185">Reference proteome</keyword>
<evidence type="ECO:0000313" key="2">
    <source>
        <dbReference type="EMBL" id="MBK1826720.1"/>
    </source>
</evidence>
<sequence>MVASIQRWVGRRFRALLCGNPSGEVPWLGAVAEGEGPGLYQPDEAPWVLHADMATLVGGIRALLVQALHPGSLAGVRQHSRYKDDPLGRLAGTIRWLTVTTFAARESVLHEAGRVRGMHGKVLGTYRDARGVEREYRASDPHLLLWVHIAFMESFLRTHEAYSSVAIPGGADAYVRLWGRSVEPLGLDETPQDEKEMMAVVERFDDELVVTDETREVIDWIRRPPLPLPSRIVYRLLFQAAYQTLPEAHQQRIGVPRWPRWLVVKPTRFFLRSLRWWIGTEDPLQDAALARLQRSGHAPQASPGPER</sequence>
<dbReference type="EMBL" id="JAENII010000004">
    <property type="protein sequence ID" value="MBK1826720.1"/>
    <property type="molecule type" value="Genomic_DNA"/>
</dbReference>
<dbReference type="InterPro" id="IPR018713">
    <property type="entry name" value="MPAB/Lcp_cat_dom"/>
</dbReference>
<dbReference type="Proteomes" id="UP000658278">
    <property type="component" value="Unassembled WGS sequence"/>
</dbReference>
<evidence type="ECO:0000259" key="1">
    <source>
        <dbReference type="Pfam" id="PF09995"/>
    </source>
</evidence>
<dbReference type="RefSeq" id="WP_200277937.1">
    <property type="nucleotide sequence ID" value="NZ_JAENII010000004.1"/>
</dbReference>
<gene>
    <name evidence="2" type="ORF">JIN81_06800</name>
</gene>
<comment type="caution">
    <text evidence="2">The sequence shown here is derived from an EMBL/GenBank/DDBJ whole genome shotgun (WGS) entry which is preliminary data.</text>
</comment>